<keyword evidence="4" id="KW-1185">Reference proteome</keyword>
<dbReference type="InterPro" id="IPR019128">
    <property type="entry name" value="Dcc1"/>
</dbReference>
<accession>A0ABD1RSS5</accession>
<dbReference type="PANTHER" id="PTHR13395">
    <property type="entry name" value="SISTER CHROMATID COHESION PROTEIN DCC1-RELATED"/>
    <property type="match status" value="1"/>
</dbReference>
<dbReference type="EMBL" id="JBFOLK010000008">
    <property type="protein sequence ID" value="KAL2491383.1"/>
    <property type="molecule type" value="Genomic_DNA"/>
</dbReference>
<dbReference type="Pfam" id="PF09724">
    <property type="entry name" value="Dcc1"/>
    <property type="match status" value="1"/>
</dbReference>
<evidence type="ECO:0000313" key="4">
    <source>
        <dbReference type="Proteomes" id="UP001604336"/>
    </source>
</evidence>
<reference evidence="4" key="1">
    <citation type="submission" date="2024-07" db="EMBL/GenBank/DDBJ databases">
        <title>Two chromosome-level genome assemblies of Korean endemic species Abeliophyllum distichum and Forsythia ovata (Oleaceae).</title>
        <authorList>
            <person name="Jang H."/>
        </authorList>
    </citation>
    <scope>NUCLEOTIDE SEQUENCE [LARGE SCALE GENOMIC DNA]</scope>
</reference>
<comment type="similarity">
    <text evidence="1">Belongs to the DCC1 family.</text>
</comment>
<organism evidence="3 4">
    <name type="scientific">Abeliophyllum distichum</name>
    <dbReference type="NCBI Taxonomy" id="126358"/>
    <lineage>
        <taxon>Eukaryota</taxon>
        <taxon>Viridiplantae</taxon>
        <taxon>Streptophyta</taxon>
        <taxon>Embryophyta</taxon>
        <taxon>Tracheophyta</taxon>
        <taxon>Spermatophyta</taxon>
        <taxon>Magnoliopsida</taxon>
        <taxon>eudicotyledons</taxon>
        <taxon>Gunneridae</taxon>
        <taxon>Pentapetalae</taxon>
        <taxon>asterids</taxon>
        <taxon>lamiids</taxon>
        <taxon>Lamiales</taxon>
        <taxon>Oleaceae</taxon>
        <taxon>Forsythieae</taxon>
        <taxon>Abeliophyllum</taxon>
    </lineage>
</organism>
<dbReference type="PANTHER" id="PTHR13395:SF6">
    <property type="entry name" value="SISTER CHROMATID COHESION PROTEIN DCC1"/>
    <property type="match status" value="1"/>
</dbReference>
<dbReference type="AlphaFoldDB" id="A0ABD1RSS5"/>
<sequence length="395" mass="44655">MDMEHQSVGCTGGAESVLGIQPNSSITIAYHPLFGPHNDLSLLEIDEKLIPDILQQRVTIRGQPDEDAVLCTQSKTYAVKFVGTSNSVFLIPPSDKAMQECNEKDDKSIPVASVIKVAPGSIELVEVAPKIDKLKILLSQNPFSFDDASNMDISDEREKMNTGLYKWDDLVDKVQASNEELRSGLRALSAVEIDGYWRILDDKYMDMILNMLLHDAILNDWSLNALNEDEVLGALETDGFPRNIAMHCFQVYGSKVQVRVGGSCVWRLEERCICVHFAREILKRGKMKMETFMAEWIRKVPDGMHASFDMLEGEVLTEKLGIETLVYYFSVSSLPSTPAERFSILFRERPKWEWKDLQPYVRDLRVPGLSAEALLLKYTRRSQPTVDAEPVFSAR</sequence>
<evidence type="ECO:0000313" key="3">
    <source>
        <dbReference type="EMBL" id="KAL2491383.1"/>
    </source>
</evidence>
<evidence type="ECO:0000256" key="2">
    <source>
        <dbReference type="ARBA" id="ARBA00022705"/>
    </source>
</evidence>
<gene>
    <name evidence="3" type="ORF">Adt_27011</name>
</gene>
<comment type="caution">
    <text evidence="3">The sequence shown here is derived from an EMBL/GenBank/DDBJ whole genome shotgun (WGS) entry which is preliminary data.</text>
</comment>
<evidence type="ECO:0000256" key="1">
    <source>
        <dbReference type="ARBA" id="ARBA00007017"/>
    </source>
</evidence>
<dbReference type="GO" id="GO:0006260">
    <property type="term" value="P:DNA replication"/>
    <property type="evidence" value="ECO:0007669"/>
    <property type="project" value="UniProtKB-KW"/>
</dbReference>
<proteinExistence type="inferred from homology"/>
<dbReference type="Proteomes" id="UP001604336">
    <property type="component" value="Unassembled WGS sequence"/>
</dbReference>
<name>A0ABD1RSS5_9LAMI</name>
<protein>
    <submittedName>
        <fullName evidence="3">Zinc ion binding</fullName>
    </submittedName>
</protein>
<keyword evidence="2" id="KW-0235">DNA replication</keyword>